<dbReference type="Proteomes" id="UP000011115">
    <property type="component" value="Unassembled WGS sequence"/>
</dbReference>
<organism evidence="2 3">
    <name type="scientific">Solanum tuberosum</name>
    <name type="common">Potato</name>
    <dbReference type="NCBI Taxonomy" id="4113"/>
    <lineage>
        <taxon>Eukaryota</taxon>
        <taxon>Viridiplantae</taxon>
        <taxon>Streptophyta</taxon>
        <taxon>Embryophyta</taxon>
        <taxon>Tracheophyta</taxon>
        <taxon>Spermatophyta</taxon>
        <taxon>Magnoliopsida</taxon>
        <taxon>eudicotyledons</taxon>
        <taxon>Gunneridae</taxon>
        <taxon>Pentapetalae</taxon>
        <taxon>asterids</taxon>
        <taxon>lamiids</taxon>
        <taxon>Solanales</taxon>
        <taxon>Solanaceae</taxon>
        <taxon>Solanoideae</taxon>
        <taxon>Solaneae</taxon>
        <taxon>Solanum</taxon>
    </lineage>
</organism>
<name>M1DLJ9_SOLTU</name>
<evidence type="ECO:0000313" key="3">
    <source>
        <dbReference type="Proteomes" id="UP000011115"/>
    </source>
</evidence>
<feature type="compositionally biased region" description="Pro residues" evidence="1">
    <location>
        <begin position="170"/>
        <end position="181"/>
    </location>
</feature>
<dbReference type="HOGENOM" id="CLU_112662_0_0_1"/>
<feature type="compositionally biased region" description="Polar residues" evidence="1">
    <location>
        <begin position="122"/>
        <end position="135"/>
    </location>
</feature>
<feature type="region of interest" description="Disordered" evidence="1">
    <location>
        <begin position="78"/>
        <end position="181"/>
    </location>
</feature>
<dbReference type="EnsemblPlants" id="PGSC0003DMT400090952">
    <property type="protein sequence ID" value="PGSC0003DMT400090952"/>
    <property type="gene ID" value="PGSC0003DMG400040523"/>
</dbReference>
<dbReference type="Gramene" id="PGSC0003DMT400090952">
    <property type="protein sequence ID" value="PGSC0003DMT400090952"/>
    <property type="gene ID" value="PGSC0003DMG400040523"/>
</dbReference>
<sequence length="181" mass="20036">MLSIIRRKALPIADMSLFWKFLKPILSASPIWLAKVIRRLADRFNKSVSNNFLQLFLEMKLSFSDIFADMARTNLDMPPRKRARGIAINEGETSPPKKGITEPPKGGKGKGKKPITEVLEHNSGSEGESLDSQAAFSEPDDDQPLQSRRAEIRARFHLDSSRAPIDTVPAPAPPVTPVPPV</sequence>
<reference evidence="2" key="2">
    <citation type="submission" date="2015-06" db="UniProtKB">
        <authorList>
            <consortium name="EnsemblPlants"/>
        </authorList>
    </citation>
    <scope>IDENTIFICATION</scope>
    <source>
        <strain evidence="2">DM1-3 516 R44</strain>
    </source>
</reference>
<dbReference type="PaxDb" id="4113-PGSC0003DMT400090952"/>
<dbReference type="InParanoid" id="M1DLJ9"/>
<reference evidence="3" key="1">
    <citation type="journal article" date="2011" name="Nature">
        <title>Genome sequence and analysis of the tuber crop potato.</title>
        <authorList>
            <consortium name="The Potato Genome Sequencing Consortium"/>
        </authorList>
    </citation>
    <scope>NUCLEOTIDE SEQUENCE [LARGE SCALE GENOMIC DNA]</scope>
    <source>
        <strain evidence="3">cv. DM1-3 516 R44</strain>
    </source>
</reference>
<keyword evidence="3" id="KW-1185">Reference proteome</keyword>
<evidence type="ECO:0008006" key="4">
    <source>
        <dbReference type="Google" id="ProtNLM"/>
    </source>
</evidence>
<feature type="compositionally biased region" description="Basic and acidic residues" evidence="1">
    <location>
        <begin position="148"/>
        <end position="160"/>
    </location>
</feature>
<accession>M1DLJ9</accession>
<protein>
    <recommendedName>
        <fullName evidence="4">Integrase core domain containing protein</fullName>
    </recommendedName>
</protein>
<proteinExistence type="predicted"/>
<evidence type="ECO:0000256" key="1">
    <source>
        <dbReference type="SAM" id="MobiDB-lite"/>
    </source>
</evidence>
<dbReference type="AlphaFoldDB" id="M1DLJ9"/>
<evidence type="ECO:0000313" key="2">
    <source>
        <dbReference type="EnsemblPlants" id="PGSC0003DMT400090952"/>
    </source>
</evidence>